<keyword evidence="1" id="KW-0472">Membrane</keyword>
<keyword evidence="3" id="KW-1185">Reference proteome</keyword>
<feature type="transmembrane region" description="Helical" evidence="1">
    <location>
        <begin position="67"/>
        <end position="88"/>
    </location>
</feature>
<evidence type="ECO:0000313" key="2">
    <source>
        <dbReference type="EMBL" id="ORY42083.1"/>
    </source>
</evidence>
<proteinExistence type="predicted"/>
<sequence length="188" mass="22226">MFWGIRLTANCMYTFTSLKYEDWRYRLLKEKTKIFYPIVNFLGIHLFPTVVVYLCMLPFILNKGNPNVILLVISFILSIVAITLELVADIQMQNYRKNKNTPFIRNGIWKYSRHPNYLGEILFWWAIFLMGISYHNKILTIIGTVANTLLFLFISIPLADKRQSRKTGFDVYKKNTWALLPIYKKQVN</sequence>
<dbReference type="AlphaFoldDB" id="A0A1Y2C4W7"/>
<evidence type="ECO:0000313" key="3">
    <source>
        <dbReference type="Proteomes" id="UP000193920"/>
    </source>
</evidence>
<organism evidence="2 3">
    <name type="scientific">Neocallimastix californiae</name>
    <dbReference type="NCBI Taxonomy" id="1754190"/>
    <lineage>
        <taxon>Eukaryota</taxon>
        <taxon>Fungi</taxon>
        <taxon>Fungi incertae sedis</taxon>
        <taxon>Chytridiomycota</taxon>
        <taxon>Chytridiomycota incertae sedis</taxon>
        <taxon>Neocallimastigomycetes</taxon>
        <taxon>Neocallimastigales</taxon>
        <taxon>Neocallimastigaceae</taxon>
        <taxon>Neocallimastix</taxon>
    </lineage>
</organism>
<dbReference type="PROSITE" id="PS50244">
    <property type="entry name" value="S5A_REDUCTASE"/>
    <property type="match status" value="1"/>
</dbReference>
<dbReference type="PANTHER" id="PTHR32251">
    <property type="entry name" value="3-OXO-5-ALPHA-STEROID 4-DEHYDROGENASE"/>
    <property type="match status" value="1"/>
</dbReference>
<dbReference type="GO" id="GO:0016020">
    <property type="term" value="C:membrane"/>
    <property type="evidence" value="ECO:0007669"/>
    <property type="project" value="TreeGrafter"/>
</dbReference>
<reference evidence="2 3" key="1">
    <citation type="submission" date="2016-08" db="EMBL/GenBank/DDBJ databases">
        <title>A Parts List for Fungal Cellulosomes Revealed by Comparative Genomics.</title>
        <authorList>
            <consortium name="DOE Joint Genome Institute"/>
            <person name="Haitjema C.H."/>
            <person name="Gilmore S.P."/>
            <person name="Henske J.K."/>
            <person name="Solomon K.V."/>
            <person name="De Groot R."/>
            <person name="Kuo A."/>
            <person name="Mondo S.J."/>
            <person name="Salamov A.A."/>
            <person name="Labutti K."/>
            <person name="Zhao Z."/>
            <person name="Chiniquy J."/>
            <person name="Barry K."/>
            <person name="Brewer H.M."/>
            <person name="Purvine S.O."/>
            <person name="Wright A.T."/>
            <person name="Boxma B."/>
            <person name="Van Alen T."/>
            <person name="Hackstein J.H."/>
            <person name="Baker S.E."/>
            <person name="Grigoriev I.V."/>
            <person name="O'Malley M.A."/>
        </authorList>
    </citation>
    <scope>NUCLEOTIDE SEQUENCE [LARGE SCALE GENOMIC DNA]</scope>
    <source>
        <strain evidence="2 3">G1</strain>
    </source>
</reference>
<accession>A0A1Y2C4W7</accession>
<dbReference type="Proteomes" id="UP000193920">
    <property type="component" value="Unassembled WGS sequence"/>
</dbReference>
<dbReference type="OrthoDB" id="201504at2759"/>
<keyword evidence="1" id="KW-0812">Transmembrane</keyword>
<feature type="transmembrane region" description="Helical" evidence="1">
    <location>
        <begin position="34"/>
        <end position="61"/>
    </location>
</feature>
<protein>
    <submittedName>
        <fullName evidence="2">DUF1295-domain-containing protein</fullName>
    </submittedName>
</protein>
<comment type="caution">
    <text evidence="2">The sequence shown here is derived from an EMBL/GenBank/DDBJ whole genome shotgun (WGS) entry which is preliminary data.</text>
</comment>
<evidence type="ECO:0000256" key="1">
    <source>
        <dbReference type="SAM" id="Phobius"/>
    </source>
</evidence>
<dbReference type="PANTHER" id="PTHR32251:SF23">
    <property type="entry name" value="3-OXO-5-ALPHA-STEROID 4-DEHYDROGENASE (DUF1295)"/>
    <property type="match status" value="1"/>
</dbReference>
<dbReference type="EMBL" id="MCOG01000121">
    <property type="protein sequence ID" value="ORY42083.1"/>
    <property type="molecule type" value="Genomic_DNA"/>
</dbReference>
<dbReference type="Gene3D" id="1.20.120.1630">
    <property type="match status" value="1"/>
</dbReference>
<dbReference type="Pfam" id="PF06966">
    <property type="entry name" value="DUF1295"/>
    <property type="match status" value="1"/>
</dbReference>
<gene>
    <name evidence="2" type="ORF">LY90DRAFT_703873</name>
</gene>
<feature type="transmembrane region" description="Helical" evidence="1">
    <location>
        <begin position="115"/>
        <end position="132"/>
    </location>
</feature>
<name>A0A1Y2C4W7_9FUNG</name>
<dbReference type="InterPro" id="IPR010721">
    <property type="entry name" value="UstE-like"/>
</dbReference>
<keyword evidence="1" id="KW-1133">Transmembrane helix</keyword>
<feature type="transmembrane region" description="Helical" evidence="1">
    <location>
        <begin position="138"/>
        <end position="159"/>
    </location>
</feature>